<reference evidence="1" key="1">
    <citation type="journal article" date="2015" name="Nature">
        <title>Complex archaea that bridge the gap between prokaryotes and eukaryotes.</title>
        <authorList>
            <person name="Spang A."/>
            <person name="Saw J.H."/>
            <person name="Jorgensen S.L."/>
            <person name="Zaremba-Niedzwiedzka K."/>
            <person name="Martijn J."/>
            <person name="Lind A.E."/>
            <person name="van Eijk R."/>
            <person name="Schleper C."/>
            <person name="Guy L."/>
            <person name="Ettema T.J."/>
        </authorList>
    </citation>
    <scope>NUCLEOTIDE SEQUENCE</scope>
</reference>
<accession>A0A0F9U4L5</accession>
<feature type="non-terminal residue" evidence="1">
    <location>
        <position position="157"/>
    </location>
</feature>
<dbReference type="EMBL" id="LAZR01001214">
    <property type="protein sequence ID" value="KKN48583.1"/>
    <property type="molecule type" value="Genomic_DNA"/>
</dbReference>
<name>A0A0F9U4L5_9ZZZZ</name>
<comment type="caution">
    <text evidence="1">The sequence shown here is derived from an EMBL/GenBank/DDBJ whole genome shotgun (WGS) entry which is preliminary data.</text>
</comment>
<sequence>MGSFDNTIWGSEGMQYLNEENKNHPFGTMLKFIDGQEFIYAQAGGLALAAGTLQQQAVVVSGHEADLAVPTARSVGDTTVTLTNSTTAITANQYVEGYLFTNDHGAAGTGEGSLYKIKSNAAESTGSGVATFVFEEGSALRIAWTTATQCGLRKYPC</sequence>
<proteinExistence type="predicted"/>
<evidence type="ECO:0000313" key="1">
    <source>
        <dbReference type="EMBL" id="KKN48583.1"/>
    </source>
</evidence>
<gene>
    <name evidence="1" type="ORF">LCGC14_0651280</name>
</gene>
<protein>
    <submittedName>
        <fullName evidence="1">Uncharacterized protein</fullName>
    </submittedName>
</protein>
<dbReference type="AlphaFoldDB" id="A0A0F9U4L5"/>
<organism evidence="1">
    <name type="scientific">marine sediment metagenome</name>
    <dbReference type="NCBI Taxonomy" id="412755"/>
    <lineage>
        <taxon>unclassified sequences</taxon>
        <taxon>metagenomes</taxon>
        <taxon>ecological metagenomes</taxon>
    </lineage>
</organism>